<feature type="compositionally biased region" description="Low complexity" evidence="1">
    <location>
        <begin position="338"/>
        <end position="359"/>
    </location>
</feature>
<dbReference type="EMBL" id="BRXZ01000347">
    <property type="protein sequence ID" value="GMI09945.1"/>
    <property type="molecule type" value="Genomic_DNA"/>
</dbReference>
<dbReference type="OrthoDB" id="10378718at2759"/>
<evidence type="ECO:0000313" key="3">
    <source>
        <dbReference type="Proteomes" id="UP001165082"/>
    </source>
</evidence>
<reference evidence="2" key="1">
    <citation type="submission" date="2022-07" db="EMBL/GenBank/DDBJ databases">
        <title>Genome analysis of Parmales, a sister group of diatoms, reveals the evolutionary specialization of diatoms from phago-mixotrophs to photoautotrophs.</title>
        <authorList>
            <person name="Ban H."/>
            <person name="Sato S."/>
            <person name="Yoshikawa S."/>
            <person name="Kazumasa Y."/>
            <person name="Nakamura Y."/>
            <person name="Ichinomiya M."/>
            <person name="Saitoh K."/>
            <person name="Sato N."/>
            <person name="Blanc-Mathieu R."/>
            <person name="Endo H."/>
            <person name="Kuwata A."/>
            <person name="Ogata H."/>
        </authorList>
    </citation>
    <scope>NUCLEOTIDE SEQUENCE</scope>
</reference>
<sequence length="373" mass="42463">MHPYMDPPAARERTSIQAGRRMLIRPLSRAHAFGDLLVVPKKEIVQVDYDIQWFRAASRTMESMERIQMYWEEILAGREKEGDAVDLKPGVLLCPEDYRRLPLATTVYSAREPHMVLISCETKAGIDPYLAQIHDMKELGGLLARYNNDKKKKVREEGREKREIPPHLEISSFNRWFRLEHQMRLRNKDFAMMAECANGRDGFEDEGGFAFRDAEEAVLYSALGKRVQALSTKIFTGARLNMNHVITAPSSWEREVSIALNPEDERIGRISWLEAMGMGVGPLKQNPINNEEEQLGFLEYRLGLMRFISLQPKGGIKEGDRVQDRAANNEGTASPTIATANNNTHNNNGNRDGNSSDNNLDLREHRPITATWT</sequence>
<gene>
    <name evidence="2" type="ORF">TrRE_jg13214</name>
</gene>
<dbReference type="AlphaFoldDB" id="A0A9W7FD18"/>
<evidence type="ECO:0000256" key="1">
    <source>
        <dbReference type="SAM" id="MobiDB-lite"/>
    </source>
</evidence>
<dbReference type="Proteomes" id="UP001165082">
    <property type="component" value="Unassembled WGS sequence"/>
</dbReference>
<comment type="caution">
    <text evidence="2">The sequence shown here is derived from an EMBL/GenBank/DDBJ whole genome shotgun (WGS) entry which is preliminary data.</text>
</comment>
<proteinExistence type="predicted"/>
<feature type="region of interest" description="Disordered" evidence="1">
    <location>
        <begin position="326"/>
        <end position="373"/>
    </location>
</feature>
<protein>
    <submittedName>
        <fullName evidence="2">Uncharacterized protein</fullName>
    </submittedName>
</protein>
<organism evidence="2 3">
    <name type="scientific">Triparma retinervis</name>
    <dbReference type="NCBI Taxonomy" id="2557542"/>
    <lineage>
        <taxon>Eukaryota</taxon>
        <taxon>Sar</taxon>
        <taxon>Stramenopiles</taxon>
        <taxon>Ochrophyta</taxon>
        <taxon>Bolidophyceae</taxon>
        <taxon>Parmales</taxon>
        <taxon>Triparmaceae</taxon>
        <taxon>Triparma</taxon>
    </lineage>
</organism>
<keyword evidence="3" id="KW-1185">Reference proteome</keyword>
<evidence type="ECO:0000313" key="2">
    <source>
        <dbReference type="EMBL" id="GMI09945.1"/>
    </source>
</evidence>
<name>A0A9W7FD18_9STRA</name>
<accession>A0A9W7FD18</accession>